<accession>A0AAF0ZL67</accession>
<dbReference type="Proteomes" id="UP001234989">
    <property type="component" value="Chromosome 8"/>
</dbReference>
<sequence length="102" mass="11450">NIFQLPKISFSESNGGTAIRIVDRSTVRQSPSVAPHLESLKIRYWNPHSISLRINSTVCISIYGPSMVTMVPHLVRFPSFAFHALAADLRPPSTERQWTYGP</sequence>
<gene>
    <name evidence="1" type="ORF">MTR67_035133</name>
</gene>
<name>A0AAF0ZL67_SOLVR</name>
<evidence type="ECO:0000313" key="2">
    <source>
        <dbReference type="Proteomes" id="UP001234989"/>
    </source>
</evidence>
<keyword evidence="2" id="KW-1185">Reference proteome</keyword>
<proteinExistence type="predicted"/>
<dbReference type="AlphaFoldDB" id="A0AAF0ZL67"/>
<evidence type="ECO:0000313" key="1">
    <source>
        <dbReference type="EMBL" id="WMV41748.1"/>
    </source>
</evidence>
<dbReference type="EMBL" id="CP133619">
    <property type="protein sequence ID" value="WMV41748.1"/>
    <property type="molecule type" value="Genomic_DNA"/>
</dbReference>
<reference evidence="1" key="1">
    <citation type="submission" date="2023-08" db="EMBL/GenBank/DDBJ databases">
        <title>A de novo genome assembly of Solanum verrucosum Schlechtendal, a Mexican diploid species geographically isolated from the other diploid A-genome species in potato relatives.</title>
        <authorList>
            <person name="Hosaka K."/>
        </authorList>
    </citation>
    <scope>NUCLEOTIDE SEQUENCE</scope>
    <source>
        <tissue evidence="1">Young leaves</tissue>
    </source>
</reference>
<protein>
    <submittedName>
        <fullName evidence="1">Uncharacterized protein</fullName>
    </submittedName>
</protein>
<feature type="non-terminal residue" evidence="1">
    <location>
        <position position="1"/>
    </location>
</feature>
<organism evidence="1 2">
    <name type="scientific">Solanum verrucosum</name>
    <dbReference type="NCBI Taxonomy" id="315347"/>
    <lineage>
        <taxon>Eukaryota</taxon>
        <taxon>Viridiplantae</taxon>
        <taxon>Streptophyta</taxon>
        <taxon>Embryophyta</taxon>
        <taxon>Tracheophyta</taxon>
        <taxon>Spermatophyta</taxon>
        <taxon>Magnoliopsida</taxon>
        <taxon>eudicotyledons</taxon>
        <taxon>Gunneridae</taxon>
        <taxon>Pentapetalae</taxon>
        <taxon>asterids</taxon>
        <taxon>lamiids</taxon>
        <taxon>Solanales</taxon>
        <taxon>Solanaceae</taxon>
        <taxon>Solanoideae</taxon>
        <taxon>Solaneae</taxon>
        <taxon>Solanum</taxon>
    </lineage>
</organism>